<reference evidence="2 4" key="1">
    <citation type="submission" date="2016-02" db="EMBL/GenBank/DDBJ databases">
        <authorList>
            <person name="Strepis N."/>
        </authorList>
    </citation>
    <scope>NUCLEOTIDE SEQUENCE [LARGE SCALE GENOMIC DNA]</scope>
    <source>
        <strain evidence="2">Trichococcus flocculiformis</strain>
    </source>
</reference>
<evidence type="ECO:0000313" key="4">
    <source>
        <dbReference type="Proteomes" id="UP000195947"/>
    </source>
</evidence>
<name>A0AB38BGS6_9LACT</name>
<protein>
    <submittedName>
        <fullName evidence="3">Uncharacterized protein</fullName>
    </submittedName>
</protein>
<dbReference type="Proteomes" id="UP000199686">
    <property type="component" value="Unassembled WGS sequence"/>
</dbReference>
<feature type="region of interest" description="Disordered" evidence="1">
    <location>
        <begin position="1"/>
        <end position="20"/>
    </location>
</feature>
<proteinExistence type="predicted"/>
<comment type="caution">
    <text evidence="3">The sequence shown here is derived from an EMBL/GenBank/DDBJ whole genome shotgun (WGS) entry which is preliminary data.</text>
</comment>
<evidence type="ECO:0000256" key="1">
    <source>
        <dbReference type="SAM" id="MobiDB-lite"/>
    </source>
</evidence>
<evidence type="ECO:0000313" key="5">
    <source>
        <dbReference type="Proteomes" id="UP000199686"/>
    </source>
</evidence>
<dbReference type="EMBL" id="FOQC01000009">
    <property type="protein sequence ID" value="SFH68590.1"/>
    <property type="molecule type" value="Genomic_DNA"/>
</dbReference>
<evidence type="ECO:0000313" key="2">
    <source>
        <dbReference type="EMBL" id="CZQ90980.1"/>
    </source>
</evidence>
<sequence>MFQGISRDTDRNDESLRMDDSRQFRLGAAITSDEASFAGGKESIQALSSG</sequence>
<feature type="compositionally biased region" description="Basic and acidic residues" evidence="1">
    <location>
        <begin position="7"/>
        <end position="20"/>
    </location>
</feature>
<accession>A0AB38BGS6</accession>
<dbReference type="EMBL" id="FJMZ01000012">
    <property type="protein sequence ID" value="CZQ90980.1"/>
    <property type="molecule type" value="Genomic_DNA"/>
</dbReference>
<evidence type="ECO:0000313" key="3">
    <source>
        <dbReference type="EMBL" id="SFH68590.1"/>
    </source>
</evidence>
<dbReference type="AlphaFoldDB" id="A0AB38BGS6"/>
<keyword evidence="4" id="KW-1185">Reference proteome</keyword>
<dbReference type="Proteomes" id="UP000195947">
    <property type="component" value="Unassembled WGS sequence"/>
</dbReference>
<gene>
    <name evidence="3" type="ORF">SAMN04488507_10096</name>
    <name evidence="2" type="ORF">TFLO_1367</name>
</gene>
<organism evidence="3 5">
    <name type="scientific">Trichococcus flocculiformis</name>
    <dbReference type="NCBI Taxonomy" id="82803"/>
    <lineage>
        <taxon>Bacteria</taxon>
        <taxon>Bacillati</taxon>
        <taxon>Bacillota</taxon>
        <taxon>Bacilli</taxon>
        <taxon>Lactobacillales</taxon>
        <taxon>Carnobacteriaceae</taxon>
        <taxon>Trichococcus</taxon>
    </lineage>
</organism>
<reference evidence="3 5" key="2">
    <citation type="submission" date="2016-10" db="EMBL/GenBank/DDBJ databases">
        <authorList>
            <person name="Varghese N."/>
            <person name="Submissions S."/>
        </authorList>
    </citation>
    <scope>NUCLEOTIDE SEQUENCE [LARGE SCALE GENOMIC DNA]</scope>
    <source>
        <strain evidence="3 5">DSM 2094</strain>
    </source>
</reference>